<reference evidence="2 3" key="1">
    <citation type="journal article" date="2018" name="PLoS ONE">
        <title>The draft genome of Kipferlia bialata reveals reductive genome evolution in fornicate parasites.</title>
        <authorList>
            <person name="Tanifuji G."/>
            <person name="Takabayashi S."/>
            <person name="Kume K."/>
            <person name="Takagi M."/>
            <person name="Nakayama T."/>
            <person name="Kamikawa R."/>
            <person name="Inagaki Y."/>
            <person name="Hashimoto T."/>
        </authorList>
    </citation>
    <scope>NUCLEOTIDE SEQUENCE [LARGE SCALE GENOMIC DNA]</scope>
    <source>
        <strain evidence="2">NY0173</strain>
    </source>
</reference>
<accession>A0A391NUL5</accession>
<name>A0A391NUL5_9EUKA</name>
<proteinExistence type="predicted"/>
<evidence type="ECO:0000313" key="2">
    <source>
        <dbReference type="EMBL" id="GCA64894.1"/>
    </source>
</evidence>
<keyword evidence="1" id="KW-1133">Transmembrane helix</keyword>
<evidence type="ECO:0000313" key="3">
    <source>
        <dbReference type="Proteomes" id="UP000265618"/>
    </source>
</evidence>
<keyword evidence="1" id="KW-0472">Membrane</keyword>
<dbReference type="Proteomes" id="UP000265618">
    <property type="component" value="Unassembled WGS sequence"/>
</dbReference>
<protein>
    <submittedName>
        <fullName evidence="2">Uncharacterized protein</fullName>
    </submittedName>
</protein>
<organism evidence="2 3">
    <name type="scientific">Kipferlia bialata</name>
    <dbReference type="NCBI Taxonomy" id="797122"/>
    <lineage>
        <taxon>Eukaryota</taxon>
        <taxon>Metamonada</taxon>
        <taxon>Carpediemonas-like organisms</taxon>
        <taxon>Kipferlia</taxon>
    </lineage>
</organism>
<evidence type="ECO:0000256" key="1">
    <source>
        <dbReference type="SAM" id="Phobius"/>
    </source>
</evidence>
<feature type="non-terminal residue" evidence="2">
    <location>
        <position position="1"/>
    </location>
</feature>
<sequence length="68" mass="7903">MDTYADDTRIYLMSELCMAISVLLFMTQSRKGQVSRPTFWLMRLCAWLFASLAVWELADYPAESIMTL</sequence>
<dbReference type="EMBL" id="BDIP01008970">
    <property type="protein sequence ID" value="GCA64894.1"/>
    <property type="molecule type" value="Genomic_DNA"/>
</dbReference>
<feature type="transmembrane region" description="Helical" evidence="1">
    <location>
        <begin position="40"/>
        <end position="58"/>
    </location>
</feature>
<dbReference type="AlphaFoldDB" id="A0A391NUL5"/>
<feature type="transmembrane region" description="Helical" evidence="1">
    <location>
        <begin position="12"/>
        <end position="28"/>
    </location>
</feature>
<keyword evidence="3" id="KW-1185">Reference proteome</keyword>
<gene>
    <name evidence="2" type="ORF">KIPB_015678</name>
</gene>
<comment type="caution">
    <text evidence="2">The sequence shown here is derived from an EMBL/GenBank/DDBJ whole genome shotgun (WGS) entry which is preliminary data.</text>
</comment>
<keyword evidence="1" id="KW-0812">Transmembrane</keyword>